<dbReference type="KEGG" id="rhy:RD110_26680"/>
<dbReference type="SUPFAM" id="SSF53223">
    <property type="entry name" value="Aminoacid dehydrogenase-like, N-terminal domain"/>
    <property type="match status" value="1"/>
</dbReference>
<dbReference type="GO" id="GO:0009073">
    <property type="term" value="P:aromatic amino acid family biosynthetic process"/>
    <property type="evidence" value="ECO:0007669"/>
    <property type="project" value="UniProtKB-KW"/>
</dbReference>
<dbReference type="GO" id="GO:0004764">
    <property type="term" value="F:shikimate 3-dehydrogenase (NADP+) activity"/>
    <property type="evidence" value="ECO:0007669"/>
    <property type="project" value="InterPro"/>
</dbReference>
<evidence type="ECO:0000256" key="3">
    <source>
        <dbReference type="ARBA" id="ARBA00023141"/>
    </source>
</evidence>
<dbReference type="InterPro" id="IPR046346">
    <property type="entry name" value="Aminoacid_DH-like_N_sf"/>
</dbReference>
<dbReference type="InterPro" id="IPR013708">
    <property type="entry name" value="Shikimate_DH-bd_N"/>
</dbReference>
<dbReference type="STRING" id="1842727.RD110_26680"/>
<comment type="pathway">
    <text evidence="1">Metabolic intermediate biosynthesis; chorismate biosynthesis; chorismate from D-erythrose 4-phosphate and phosphoenolpyruvate: step 4/7.</text>
</comment>
<evidence type="ECO:0000256" key="2">
    <source>
        <dbReference type="ARBA" id="ARBA00023002"/>
    </source>
</evidence>
<name>A0A1P8K2V2_9BURK</name>
<feature type="domain" description="Shikimate dehydrogenase substrate binding N-terminal" evidence="4">
    <location>
        <begin position="20"/>
        <end position="102"/>
    </location>
</feature>
<dbReference type="Pfam" id="PF08501">
    <property type="entry name" value="Shikimate_dh_N"/>
    <property type="match status" value="1"/>
</dbReference>
<keyword evidence="3" id="KW-0057">Aromatic amino acid biosynthesis</keyword>
<evidence type="ECO:0000259" key="4">
    <source>
        <dbReference type="Pfam" id="PF08501"/>
    </source>
</evidence>
<dbReference type="InterPro" id="IPR022893">
    <property type="entry name" value="Shikimate_DH_fam"/>
</dbReference>
<dbReference type="AlphaFoldDB" id="A0A1P8K2V2"/>
<evidence type="ECO:0000256" key="1">
    <source>
        <dbReference type="ARBA" id="ARBA00004871"/>
    </source>
</evidence>
<dbReference type="Gene3D" id="3.40.50.10860">
    <property type="entry name" value="Leucine Dehydrogenase, chain A, domain 1"/>
    <property type="match status" value="1"/>
</dbReference>
<organism evidence="5 6">
    <name type="scientific">Rhodoferax koreensis</name>
    <dbReference type="NCBI Taxonomy" id="1842727"/>
    <lineage>
        <taxon>Bacteria</taxon>
        <taxon>Pseudomonadati</taxon>
        <taxon>Pseudomonadota</taxon>
        <taxon>Betaproteobacteria</taxon>
        <taxon>Burkholderiales</taxon>
        <taxon>Comamonadaceae</taxon>
        <taxon>Rhodoferax</taxon>
    </lineage>
</organism>
<dbReference type="Gene3D" id="3.40.50.720">
    <property type="entry name" value="NAD(P)-binding Rossmann-like Domain"/>
    <property type="match status" value="1"/>
</dbReference>
<dbReference type="Proteomes" id="UP000186609">
    <property type="component" value="Chromosome"/>
</dbReference>
<proteinExistence type="predicted"/>
<dbReference type="EMBL" id="CP019236">
    <property type="protein sequence ID" value="APW40345.1"/>
    <property type="molecule type" value="Genomic_DNA"/>
</dbReference>
<dbReference type="GO" id="GO:0005829">
    <property type="term" value="C:cytosol"/>
    <property type="evidence" value="ECO:0007669"/>
    <property type="project" value="TreeGrafter"/>
</dbReference>
<keyword evidence="6" id="KW-1185">Reference proteome</keyword>
<gene>
    <name evidence="5" type="ORF">RD110_26680</name>
</gene>
<dbReference type="CDD" id="cd01065">
    <property type="entry name" value="NAD_bind_Shikimate_DH"/>
    <property type="match status" value="1"/>
</dbReference>
<evidence type="ECO:0000313" key="6">
    <source>
        <dbReference type="Proteomes" id="UP000186609"/>
    </source>
</evidence>
<dbReference type="RefSeq" id="WP_076204043.1">
    <property type="nucleotide sequence ID" value="NZ_CP019236.1"/>
</dbReference>
<reference evidence="5 6" key="1">
    <citation type="submission" date="2017-01" db="EMBL/GenBank/DDBJ databases">
        <authorList>
            <person name="Mah S.A."/>
            <person name="Swanson W.J."/>
            <person name="Moy G.W."/>
            <person name="Vacquier V.D."/>
        </authorList>
    </citation>
    <scope>NUCLEOTIDE SEQUENCE [LARGE SCALE GENOMIC DNA]</scope>
    <source>
        <strain evidence="5 6">DCY110</strain>
    </source>
</reference>
<evidence type="ECO:0000313" key="5">
    <source>
        <dbReference type="EMBL" id="APW40345.1"/>
    </source>
</evidence>
<keyword evidence="3" id="KW-0028">Amino-acid biosynthesis</keyword>
<dbReference type="GO" id="GO:0050661">
    <property type="term" value="F:NADP binding"/>
    <property type="evidence" value="ECO:0007669"/>
    <property type="project" value="TreeGrafter"/>
</dbReference>
<keyword evidence="2" id="KW-0560">Oxidoreductase</keyword>
<protein>
    <recommendedName>
        <fullName evidence="4">Shikimate dehydrogenase substrate binding N-terminal domain-containing protein</fullName>
    </recommendedName>
</protein>
<dbReference type="GO" id="GO:0019632">
    <property type="term" value="P:shikimate metabolic process"/>
    <property type="evidence" value="ECO:0007669"/>
    <property type="project" value="TreeGrafter"/>
</dbReference>
<dbReference type="SUPFAM" id="SSF51735">
    <property type="entry name" value="NAD(P)-binding Rossmann-fold domains"/>
    <property type="match status" value="1"/>
</dbReference>
<dbReference type="InterPro" id="IPR036291">
    <property type="entry name" value="NAD(P)-bd_dom_sf"/>
</dbReference>
<dbReference type="PANTHER" id="PTHR21089">
    <property type="entry name" value="SHIKIMATE DEHYDROGENASE"/>
    <property type="match status" value="1"/>
</dbReference>
<dbReference type="OrthoDB" id="3609723at2"/>
<sequence>MAEVQTQVDFVSGRTRLFGIVGDPIEQVRSPEMATFELQRRGLDALLLPLHVRQADFDRAMPEILKIHNLDGLIFTIPYKARALALAQEIGPQARAVGALNALARRPDGRWAAEIFDGIGCVEAFRRRGYGLAGQRVMLIGLGGAGSAICAAVASEKPRTMRLFDLDGARAEHMAAQARAMSPATEVSVGPPTVEHIDILFNASPVGMLDDPRRPIELDRLPPELIVFDAIVKPERTPLLALAEACGCRTVRGREMMNGQMAKIVDFFVRTTSPAAA</sequence>
<dbReference type="GO" id="GO:0009423">
    <property type="term" value="P:chorismate biosynthetic process"/>
    <property type="evidence" value="ECO:0007669"/>
    <property type="project" value="TreeGrafter"/>
</dbReference>
<accession>A0A1P8K2V2</accession>
<dbReference type="PANTHER" id="PTHR21089:SF1">
    <property type="entry name" value="BIFUNCTIONAL 3-DEHYDROQUINATE DEHYDRATASE_SHIKIMATE DEHYDROGENASE, CHLOROPLASTIC"/>
    <property type="match status" value="1"/>
</dbReference>